<feature type="transmembrane region" description="Helical" evidence="7">
    <location>
        <begin position="176"/>
        <end position="194"/>
    </location>
</feature>
<dbReference type="PANTHER" id="PTHR30465">
    <property type="entry name" value="INNER MEMBRANE ABC TRANSPORTER"/>
    <property type="match status" value="1"/>
</dbReference>
<feature type="transmembrane region" description="Helical" evidence="7">
    <location>
        <begin position="135"/>
        <end position="156"/>
    </location>
</feature>
<feature type="domain" description="ABC transmembrane type-1" evidence="8">
    <location>
        <begin position="96"/>
        <end position="299"/>
    </location>
</feature>
<keyword evidence="2 7" id="KW-0813">Transport</keyword>
<evidence type="ECO:0000256" key="5">
    <source>
        <dbReference type="ARBA" id="ARBA00022989"/>
    </source>
</evidence>
<dbReference type="EMBL" id="JBEPMA010000003">
    <property type="protein sequence ID" value="MET3617233.1"/>
    <property type="molecule type" value="Genomic_DNA"/>
</dbReference>
<feature type="transmembrane region" description="Helical" evidence="7">
    <location>
        <begin position="230"/>
        <end position="252"/>
    </location>
</feature>
<dbReference type="CDD" id="cd06261">
    <property type="entry name" value="TM_PBP2"/>
    <property type="match status" value="1"/>
</dbReference>
<dbReference type="InterPro" id="IPR045621">
    <property type="entry name" value="BPD_transp_1_N"/>
</dbReference>
<proteinExistence type="inferred from homology"/>
<keyword evidence="10" id="KW-1185">Reference proteome</keyword>
<evidence type="ECO:0000313" key="10">
    <source>
        <dbReference type="Proteomes" id="UP001549162"/>
    </source>
</evidence>
<dbReference type="Pfam" id="PF00528">
    <property type="entry name" value="BPD_transp_1"/>
    <property type="match status" value="1"/>
</dbReference>
<organism evidence="9 10">
    <name type="scientific">Peptoniphilus olsenii</name>
    <dbReference type="NCBI Taxonomy" id="411570"/>
    <lineage>
        <taxon>Bacteria</taxon>
        <taxon>Bacillati</taxon>
        <taxon>Bacillota</taxon>
        <taxon>Tissierellia</taxon>
        <taxon>Tissierellales</taxon>
        <taxon>Peptoniphilaceae</taxon>
        <taxon>Peptoniphilus</taxon>
    </lineage>
</organism>
<feature type="transmembrane region" description="Helical" evidence="7">
    <location>
        <begin position="102"/>
        <end position="123"/>
    </location>
</feature>
<feature type="transmembrane region" description="Helical" evidence="7">
    <location>
        <begin position="282"/>
        <end position="302"/>
    </location>
</feature>
<dbReference type="InterPro" id="IPR000515">
    <property type="entry name" value="MetI-like"/>
</dbReference>
<protein>
    <submittedName>
        <fullName evidence="9">Oligopeptide transport system permease protein</fullName>
    </submittedName>
</protein>
<dbReference type="Gene3D" id="1.10.3720.10">
    <property type="entry name" value="MetI-like"/>
    <property type="match status" value="1"/>
</dbReference>
<name>A0ABV2J8Y1_9FIRM</name>
<comment type="similarity">
    <text evidence="7">Belongs to the binding-protein-dependent transport system permease family.</text>
</comment>
<evidence type="ECO:0000313" key="9">
    <source>
        <dbReference type="EMBL" id="MET3617233.1"/>
    </source>
</evidence>
<evidence type="ECO:0000256" key="1">
    <source>
        <dbReference type="ARBA" id="ARBA00004651"/>
    </source>
</evidence>
<keyword evidence="3" id="KW-1003">Cell membrane</keyword>
<accession>A0ABV2J8Y1</accession>
<evidence type="ECO:0000259" key="8">
    <source>
        <dbReference type="PROSITE" id="PS50928"/>
    </source>
</evidence>
<dbReference type="PANTHER" id="PTHR30465:SF74">
    <property type="entry name" value="OLIGOPEPTIDE TRANSPORT SYSTEM PERMEASE PROTEIN OPPB"/>
    <property type="match status" value="1"/>
</dbReference>
<keyword evidence="6 7" id="KW-0472">Membrane</keyword>
<evidence type="ECO:0000256" key="7">
    <source>
        <dbReference type="RuleBase" id="RU363032"/>
    </source>
</evidence>
<dbReference type="Pfam" id="PF19300">
    <property type="entry name" value="BPD_transp_1_N"/>
    <property type="match status" value="1"/>
</dbReference>
<evidence type="ECO:0000256" key="6">
    <source>
        <dbReference type="ARBA" id="ARBA00023136"/>
    </source>
</evidence>
<feature type="transmembrane region" description="Helical" evidence="7">
    <location>
        <begin position="9"/>
        <end position="28"/>
    </location>
</feature>
<comment type="subcellular location">
    <subcellularLocation>
        <location evidence="1 7">Cell membrane</location>
        <topology evidence="1 7">Multi-pass membrane protein</topology>
    </subcellularLocation>
</comment>
<dbReference type="SUPFAM" id="SSF161098">
    <property type="entry name" value="MetI-like"/>
    <property type="match status" value="1"/>
</dbReference>
<dbReference type="PROSITE" id="PS50928">
    <property type="entry name" value="ABC_TM1"/>
    <property type="match status" value="1"/>
</dbReference>
<dbReference type="RefSeq" id="WP_354367476.1">
    <property type="nucleotide sequence ID" value="NZ_JBEPMA010000003.1"/>
</dbReference>
<keyword evidence="4 7" id="KW-0812">Transmembrane</keyword>
<comment type="caution">
    <text evidence="9">The sequence shown here is derived from an EMBL/GenBank/DDBJ whole genome shotgun (WGS) entry which is preliminary data.</text>
</comment>
<keyword evidence="5 7" id="KW-1133">Transmembrane helix</keyword>
<reference evidence="9 10" key="1">
    <citation type="submission" date="2024-06" db="EMBL/GenBank/DDBJ databases">
        <title>Genomic Encyclopedia of Type Strains, Phase IV (KMG-IV): sequencing the most valuable type-strain genomes for metagenomic binning, comparative biology and taxonomic classification.</title>
        <authorList>
            <person name="Goeker M."/>
        </authorList>
    </citation>
    <scope>NUCLEOTIDE SEQUENCE [LARGE SCALE GENOMIC DNA]</scope>
    <source>
        <strain evidence="9 10">DSM 21460</strain>
    </source>
</reference>
<dbReference type="Proteomes" id="UP001549162">
    <property type="component" value="Unassembled WGS sequence"/>
</dbReference>
<evidence type="ECO:0000256" key="2">
    <source>
        <dbReference type="ARBA" id="ARBA00022448"/>
    </source>
</evidence>
<sequence length="310" mass="34760">MFRYIGKRLVYMVITLFIITTMTFYMMHSIQGDPLTAMGRTLPEQTRENYKKKYGLDKPTSEQYKIFLKNAIVNHDLGSSYKYPGREVTTTIKETAPVSGRIGGQAMLIGLTIGLILGIVAALNRSKLPDSIIRVVAILGITIPVFIMGALLQYFFAAKLRWFPTSGWAGGSFKNTVIPSVAMCFGSIATYARYMRSNVLEVLNQDYILTAQAKGVSRFNIIRKHVLRNAILPVITIIGPQVVGIFIGSFIIENMFSIPGLGFYFVSSIQNRDYPMIIGNTIFYAFLFLVIQLVVDIIYGLVDPRIKFTE</sequence>
<dbReference type="InterPro" id="IPR035906">
    <property type="entry name" value="MetI-like_sf"/>
</dbReference>
<evidence type="ECO:0000256" key="4">
    <source>
        <dbReference type="ARBA" id="ARBA00022692"/>
    </source>
</evidence>
<evidence type="ECO:0000256" key="3">
    <source>
        <dbReference type="ARBA" id="ARBA00022475"/>
    </source>
</evidence>
<gene>
    <name evidence="9" type="ORF">ABID14_000861</name>
</gene>